<sequence length="119" mass="12752">MVLFALKSETRCQVFKSFQPEWSFVSVHLATAGVCGEEGGPCFQTQSSFSSLIGSGLDQEAGNLDFSPCCSLAPEIFIVLSVEVGWGEMAPPPSELRLVCKCAAHTCSITVVRKMQGES</sequence>
<dbReference type="EMBL" id="OX459948">
    <property type="protein sequence ID" value="CAI9155442.1"/>
    <property type="molecule type" value="Genomic_DNA"/>
</dbReference>
<name>A0ABN8Y4E2_RANTA</name>
<keyword evidence="2" id="KW-1185">Reference proteome</keyword>
<organism evidence="1 2">
    <name type="scientific">Rangifer tarandus platyrhynchus</name>
    <name type="common">Svalbard reindeer</name>
    <dbReference type="NCBI Taxonomy" id="3082113"/>
    <lineage>
        <taxon>Eukaryota</taxon>
        <taxon>Metazoa</taxon>
        <taxon>Chordata</taxon>
        <taxon>Craniata</taxon>
        <taxon>Vertebrata</taxon>
        <taxon>Euteleostomi</taxon>
        <taxon>Mammalia</taxon>
        <taxon>Eutheria</taxon>
        <taxon>Laurasiatheria</taxon>
        <taxon>Artiodactyla</taxon>
        <taxon>Ruminantia</taxon>
        <taxon>Pecora</taxon>
        <taxon>Cervidae</taxon>
        <taxon>Odocoileinae</taxon>
        <taxon>Rangifer</taxon>
    </lineage>
</organism>
<dbReference type="Proteomes" id="UP001176941">
    <property type="component" value="Chromosome 12"/>
</dbReference>
<protein>
    <submittedName>
        <fullName evidence="1">Uncharacterized protein</fullName>
    </submittedName>
</protein>
<evidence type="ECO:0000313" key="2">
    <source>
        <dbReference type="Proteomes" id="UP001176941"/>
    </source>
</evidence>
<accession>A0ABN8Y4E2</accession>
<proteinExistence type="predicted"/>
<evidence type="ECO:0000313" key="1">
    <source>
        <dbReference type="EMBL" id="CAI9155442.1"/>
    </source>
</evidence>
<reference evidence="1" key="1">
    <citation type="submission" date="2023-04" db="EMBL/GenBank/DDBJ databases">
        <authorList>
            <consortium name="ELIXIR-Norway"/>
        </authorList>
    </citation>
    <scope>NUCLEOTIDE SEQUENCE [LARGE SCALE GENOMIC DNA]</scope>
</reference>
<gene>
    <name evidence="1" type="ORF">MRATA1EN1_LOCUS4404</name>
</gene>